<dbReference type="PANTHER" id="PTHR10556">
    <property type="entry name" value="3-OXO-5-ALPHA-STEROID 4-DEHYDROGENASE"/>
    <property type="match status" value="1"/>
</dbReference>
<keyword evidence="9" id="KW-1185">Reference proteome</keyword>
<organism evidence="8 9">
    <name type="scientific">Dimargaris cristalligena</name>
    <dbReference type="NCBI Taxonomy" id="215637"/>
    <lineage>
        <taxon>Eukaryota</taxon>
        <taxon>Fungi</taxon>
        <taxon>Fungi incertae sedis</taxon>
        <taxon>Zoopagomycota</taxon>
        <taxon>Kickxellomycotina</taxon>
        <taxon>Dimargaritomycetes</taxon>
        <taxon>Dimargaritales</taxon>
        <taxon>Dimargaritaceae</taxon>
        <taxon>Dimargaris</taxon>
    </lineage>
</organism>
<evidence type="ECO:0000256" key="4">
    <source>
        <dbReference type="ARBA" id="ARBA00022989"/>
    </source>
</evidence>
<evidence type="ECO:0000256" key="3">
    <source>
        <dbReference type="ARBA" id="ARBA00022692"/>
    </source>
</evidence>
<feature type="transmembrane region" description="Helical" evidence="6">
    <location>
        <begin position="82"/>
        <end position="99"/>
    </location>
</feature>
<sequence>YQTVLAVLLLFSVIASPASLWLGSPYGKLKASFKIIRPIPFRTWMVPGKAGWVVMESVSPLTYLACLLIPNGGSGSSPYSPAAWLFATLWTAHYVNRAFIYPWRSPSRSPMSSYVVLLAMLFNLLNGYANGRWVARFGTYDPQPWRTMQGLAGILLFVAGGLGNVWADNRLLELRRHSFPTGAEPRYRIPQRGLFTLVSSPHYLCELVEWMGYALLTNAPPAWLFVLATAANLVPRALHSHTWYQKTFPAYPANRKAIIPWL</sequence>
<feature type="non-terminal residue" evidence="8">
    <location>
        <position position="1"/>
    </location>
</feature>
<protein>
    <submittedName>
        <fullName evidence="8">3-oxo-5-alpha-steroid 4-dehydrogenase-domain-containing protein</fullName>
    </submittedName>
</protein>
<comment type="similarity">
    <text evidence="2">Belongs to the steroid 5-alpha reductase family.</text>
</comment>
<name>A0A4P9ZSK3_9FUNG</name>
<feature type="transmembrane region" description="Helical" evidence="6">
    <location>
        <begin position="6"/>
        <end position="29"/>
    </location>
</feature>
<evidence type="ECO:0000256" key="5">
    <source>
        <dbReference type="ARBA" id="ARBA00023136"/>
    </source>
</evidence>
<feature type="transmembrane region" description="Helical" evidence="6">
    <location>
        <begin position="50"/>
        <end position="70"/>
    </location>
</feature>
<evidence type="ECO:0000256" key="1">
    <source>
        <dbReference type="ARBA" id="ARBA00004141"/>
    </source>
</evidence>
<evidence type="ECO:0000313" key="8">
    <source>
        <dbReference type="EMBL" id="RKP36417.1"/>
    </source>
</evidence>
<keyword evidence="5 6" id="KW-0472">Membrane</keyword>
<evidence type="ECO:0000259" key="7">
    <source>
        <dbReference type="Pfam" id="PF02544"/>
    </source>
</evidence>
<dbReference type="AlphaFoldDB" id="A0A4P9ZSK3"/>
<dbReference type="Proteomes" id="UP000268162">
    <property type="component" value="Unassembled WGS sequence"/>
</dbReference>
<evidence type="ECO:0000256" key="6">
    <source>
        <dbReference type="SAM" id="Phobius"/>
    </source>
</evidence>
<feature type="non-terminal residue" evidence="8">
    <location>
        <position position="262"/>
    </location>
</feature>
<dbReference type="Gene3D" id="1.20.120.1630">
    <property type="match status" value="1"/>
</dbReference>
<accession>A0A4P9ZSK3</accession>
<gene>
    <name evidence="8" type="ORF">BJ085DRAFT_7495</name>
</gene>
<evidence type="ECO:0000313" key="9">
    <source>
        <dbReference type="Proteomes" id="UP000268162"/>
    </source>
</evidence>
<proteinExistence type="inferred from homology"/>
<dbReference type="GO" id="GO:0016627">
    <property type="term" value="F:oxidoreductase activity, acting on the CH-CH group of donors"/>
    <property type="evidence" value="ECO:0007669"/>
    <property type="project" value="InterPro"/>
</dbReference>
<dbReference type="PROSITE" id="PS50244">
    <property type="entry name" value="S5A_REDUCTASE"/>
    <property type="match status" value="1"/>
</dbReference>
<dbReference type="PANTHER" id="PTHR10556:SF43">
    <property type="entry name" value="STEROID 5-ALPHA-REDUCTASE DET2"/>
    <property type="match status" value="1"/>
</dbReference>
<dbReference type="EMBL" id="ML002657">
    <property type="protein sequence ID" value="RKP36417.1"/>
    <property type="molecule type" value="Genomic_DNA"/>
</dbReference>
<feature type="transmembrane region" description="Helical" evidence="6">
    <location>
        <begin position="111"/>
        <end position="129"/>
    </location>
</feature>
<dbReference type="STRING" id="215637.A0A4P9ZSK3"/>
<dbReference type="InterPro" id="IPR001104">
    <property type="entry name" value="3-oxo-5_a-steroid_4-DH_C"/>
</dbReference>
<feature type="transmembrane region" description="Helical" evidence="6">
    <location>
        <begin position="149"/>
        <end position="167"/>
    </location>
</feature>
<dbReference type="InterPro" id="IPR039357">
    <property type="entry name" value="SRD5A/TECR"/>
</dbReference>
<reference evidence="9" key="1">
    <citation type="journal article" date="2018" name="Nat. Microbiol.">
        <title>Leveraging single-cell genomics to expand the fungal tree of life.</title>
        <authorList>
            <person name="Ahrendt S.R."/>
            <person name="Quandt C.A."/>
            <person name="Ciobanu D."/>
            <person name="Clum A."/>
            <person name="Salamov A."/>
            <person name="Andreopoulos B."/>
            <person name="Cheng J.F."/>
            <person name="Woyke T."/>
            <person name="Pelin A."/>
            <person name="Henrissat B."/>
            <person name="Reynolds N.K."/>
            <person name="Benny G.L."/>
            <person name="Smith M.E."/>
            <person name="James T.Y."/>
            <person name="Grigoriev I.V."/>
        </authorList>
    </citation>
    <scope>NUCLEOTIDE SEQUENCE [LARGE SCALE GENOMIC DNA]</scope>
    <source>
        <strain evidence="9">RSA 468</strain>
    </source>
</reference>
<evidence type="ECO:0000256" key="2">
    <source>
        <dbReference type="ARBA" id="ARBA00007742"/>
    </source>
</evidence>
<keyword evidence="3 6" id="KW-0812">Transmembrane</keyword>
<dbReference type="Pfam" id="PF02544">
    <property type="entry name" value="Steroid_dh"/>
    <property type="match status" value="1"/>
</dbReference>
<keyword evidence="4 6" id="KW-1133">Transmembrane helix</keyword>
<feature type="domain" description="3-oxo-5-alpha-steroid 4-dehydrogenase C-terminal" evidence="7">
    <location>
        <begin position="111"/>
        <end position="261"/>
    </location>
</feature>
<dbReference type="GO" id="GO:0016020">
    <property type="term" value="C:membrane"/>
    <property type="evidence" value="ECO:0007669"/>
    <property type="project" value="UniProtKB-SubCell"/>
</dbReference>
<dbReference type="GO" id="GO:0006629">
    <property type="term" value="P:lipid metabolic process"/>
    <property type="evidence" value="ECO:0007669"/>
    <property type="project" value="InterPro"/>
</dbReference>
<comment type="subcellular location">
    <subcellularLocation>
        <location evidence="1">Membrane</location>
        <topology evidence="1">Multi-pass membrane protein</topology>
    </subcellularLocation>
</comment>